<keyword evidence="1" id="KW-0472">Membrane</keyword>
<evidence type="ECO:0000256" key="1">
    <source>
        <dbReference type="SAM" id="Phobius"/>
    </source>
</evidence>
<dbReference type="EMBL" id="CP000780">
    <property type="protein sequence ID" value="ABS56364.1"/>
    <property type="molecule type" value="Genomic_DNA"/>
</dbReference>
<dbReference type="HOGENOM" id="CLU_800792_0_0_2"/>
<keyword evidence="1" id="KW-1133">Transmembrane helix</keyword>
<keyword evidence="1" id="KW-0812">Transmembrane</keyword>
<sequence>MLRIHKRGSRFYNARCIYFHMPLVDDISVVVNVFVALGTILLAIYAYRNIKITQSQLKSFQEQTSFLLSQNRPILEIGNCSVDKNKLKISLKNVGNTPAFELGVSTYCFSVDKTDDIKHMKWLHDFGWPYVTERLVKDIFRKRLDQTVDVTYYDPERVLDGEKTSKYKPIEGITFLKRPTGDSYLLPSENWMPFEIEPVYMLDDDFNNNLKYEFLEHKRADLLQNYKPRRYTLEQIAKIYLKNELPYICVKFSLYCKDSFENEIFVNDIDYYIIDLKKEKSIEEGVGKPRLLAPSFLSHPRLVKEVGYQPRWIYSNLKWRTVNLTESDREEQKKQKKRALYRVPGR</sequence>
<gene>
    <name evidence="2" type="ordered locus">Mboo_1849</name>
</gene>
<dbReference type="Proteomes" id="UP000002408">
    <property type="component" value="Chromosome"/>
</dbReference>
<name>A7I9F3_METB6</name>
<evidence type="ECO:0000313" key="2">
    <source>
        <dbReference type="EMBL" id="ABS56364.1"/>
    </source>
</evidence>
<organism evidence="2 3">
    <name type="scientific">Methanoregula boonei (strain DSM 21154 / JCM 14090 / 6A8)</name>
    <dbReference type="NCBI Taxonomy" id="456442"/>
    <lineage>
        <taxon>Archaea</taxon>
        <taxon>Methanobacteriati</taxon>
        <taxon>Methanobacteriota</taxon>
        <taxon>Stenosarchaea group</taxon>
        <taxon>Methanomicrobia</taxon>
        <taxon>Methanomicrobiales</taxon>
        <taxon>Methanoregulaceae</taxon>
        <taxon>Methanoregula</taxon>
    </lineage>
</organism>
<dbReference type="AlphaFoldDB" id="A7I9F3"/>
<accession>A7I9F3</accession>
<keyword evidence="3" id="KW-1185">Reference proteome</keyword>
<evidence type="ECO:0000313" key="3">
    <source>
        <dbReference type="Proteomes" id="UP000002408"/>
    </source>
</evidence>
<reference evidence="3" key="1">
    <citation type="journal article" date="2015" name="Microbiology">
        <title>Genome of Methanoregula boonei 6A8 reveals adaptations to oligotrophic peatland environments.</title>
        <authorList>
            <person name="Braeuer S."/>
            <person name="Cadillo-Quiroz H."/>
            <person name="Kyrpides N."/>
            <person name="Woyke T."/>
            <person name="Goodwin L."/>
            <person name="Detter C."/>
            <person name="Podell S."/>
            <person name="Yavitt J.B."/>
            <person name="Zinder S.H."/>
        </authorList>
    </citation>
    <scope>NUCLEOTIDE SEQUENCE [LARGE SCALE GENOMIC DNA]</scope>
    <source>
        <strain evidence="3">DSM 21154 / JCM 14090 / 6A8</strain>
    </source>
</reference>
<dbReference type="KEGG" id="mbn:Mboo_1849"/>
<feature type="transmembrane region" description="Helical" evidence="1">
    <location>
        <begin position="27"/>
        <end position="47"/>
    </location>
</feature>
<protein>
    <submittedName>
        <fullName evidence="2">Uncharacterized protein</fullName>
    </submittedName>
</protein>
<proteinExistence type="predicted"/>
<dbReference type="STRING" id="456442.Mboo_1849"/>